<dbReference type="CDD" id="cd03498">
    <property type="entry name" value="SQR_TypeB_2_TM"/>
    <property type="match status" value="1"/>
</dbReference>
<dbReference type="EMBL" id="SMAD01000002">
    <property type="protein sequence ID" value="TCS88832.1"/>
    <property type="molecule type" value="Genomic_DNA"/>
</dbReference>
<evidence type="ECO:0000313" key="2">
    <source>
        <dbReference type="EMBL" id="TCS88832.1"/>
    </source>
</evidence>
<protein>
    <submittedName>
        <fullName evidence="2">Succinate dehydrogenase / fumarate reductase cytochrome b subunit</fullName>
    </submittedName>
</protein>
<sequence>MSRFSEYFSSSIGKKITVALTGLFLCLFLIVHLWGNLQLFKSDGGFALNKYTVFMTSNPFIKAISYILYISILWHAFKGLHLAWQNQRARPVRYAVTNGKANSMWSSRNMGILGTIVLVFIAVHLSNFWAEYHWGELPYTRYVVDVGTGEILSTEDVTGQGYEEKGFVLTDVANEQEIHVYKDMYKVVEAGFQQPLIVLLYLLAMVALGFHLRHGFQSSFQSMGINHPKYNGAIRWVGTVIFGILIPAGFASMPIYFFFFHTT</sequence>
<dbReference type="InterPro" id="IPR011138">
    <property type="entry name" value="Cytochrome_b-558"/>
</dbReference>
<feature type="transmembrane region" description="Helical" evidence="1">
    <location>
        <begin position="192"/>
        <end position="212"/>
    </location>
</feature>
<feature type="transmembrane region" description="Helical" evidence="1">
    <location>
        <begin position="233"/>
        <end position="259"/>
    </location>
</feature>
<dbReference type="GO" id="GO:0016020">
    <property type="term" value="C:membrane"/>
    <property type="evidence" value="ECO:0007669"/>
    <property type="project" value="InterPro"/>
</dbReference>
<proteinExistence type="predicted"/>
<dbReference type="OrthoDB" id="9802842at2"/>
<keyword evidence="1" id="KW-0812">Transmembrane</keyword>
<dbReference type="Gene3D" id="1.20.1300.10">
    <property type="entry name" value="Fumarate reductase/succinate dehydrogenase, transmembrane subunit"/>
    <property type="match status" value="1"/>
</dbReference>
<dbReference type="Proteomes" id="UP000295807">
    <property type="component" value="Unassembled WGS sequence"/>
</dbReference>
<feature type="transmembrane region" description="Helical" evidence="1">
    <location>
        <begin position="63"/>
        <end position="84"/>
    </location>
</feature>
<evidence type="ECO:0000313" key="3">
    <source>
        <dbReference type="Proteomes" id="UP000295807"/>
    </source>
</evidence>
<evidence type="ECO:0000256" key="1">
    <source>
        <dbReference type="SAM" id="Phobius"/>
    </source>
</evidence>
<keyword evidence="1" id="KW-1133">Transmembrane helix</keyword>
<keyword evidence="3" id="KW-1185">Reference proteome</keyword>
<reference evidence="2 3" key="1">
    <citation type="submission" date="2019-03" db="EMBL/GenBank/DDBJ databases">
        <title>Genomic Encyclopedia of Type Strains, Phase IV (KMG-IV): sequencing the most valuable type-strain genomes for metagenomic binning, comparative biology and taxonomic classification.</title>
        <authorList>
            <person name="Goeker M."/>
        </authorList>
    </citation>
    <scope>NUCLEOTIDE SEQUENCE [LARGE SCALE GENOMIC DNA]</scope>
    <source>
        <strain evidence="2 3">DSM 21100</strain>
    </source>
</reference>
<feature type="transmembrane region" description="Helical" evidence="1">
    <location>
        <begin position="12"/>
        <end position="34"/>
    </location>
</feature>
<dbReference type="RefSeq" id="WP_132127954.1">
    <property type="nucleotide sequence ID" value="NZ_CP042432.1"/>
</dbReference>
<organism evidence="2 3">
    <name type="scientific">Anseongella ginsenosidimutans</name>
    <dbReference type="NCBI Taxonomy" id="496056"/>
    <lineage>
        <taxon>Bacteria</taxon>
        <taxon>Pseudomonadati</taxon>
        <taxon>Bacteroidota</taxon>
        <taxon>Sphingobacteriia</taxon>
        <taxon>Sphingobacteriales</taxon>
        <taxon>Sphingobacteriaceae</taxon>
        <taxon>Anseongella</taxon>
    </lineage>
</organism>
<dbReference type="AlphaFoldDB" id="A0A4R3KXY0"/>
<dbReference type="InterPro" id="IPR034804">
    <property type="entry name" value="SQR/QFR_C/D"/>
</dbReference>
<dbReference type="SUPFAM" id="SSF81343">
    <property type="entry name" value="Fumarate reductase respiratory complex transmembrane subunits"/>
    <property type="match status" value="1"/>
</dbReference>
<gene>
    <name evidence="2" type="ORF">EDD80_10222</name>
</gene>
<comment type="caution">
    <text evidence="2">The sequence shown here is derived from an EMBL/GenBank/DDBJ whole genome shotgun (WGS) entry which is preliminary data.</text>
</comment>
<keyword evidence="1" id="KW-0472">Membrane</keyword>
<feature type="transmembrane region" description="Helical" evidence="1">
    <location>
        <begin position="110"/>
        <end position="130"/>
    </location>
</feature>
<dbReference type="NCBIfam" id="TIGR02046">
    <property type="entry name" value="sdhC_b558_fam"/>
    <property type="match status" value="1"/>
</dbReference>
<name>A0A4R3KXY0_9SPHI</name>
<accession>A0A4R3KXY0</accession>